<comment type="catalytic activity">
    <reaction evidence="7 8">
        <text>D-erythrose 4-phosphate + phosphoenolpyruvate + H2O = 7-phospho-2-dehydro-3-deoxy-D-arabino-heptonate + phosphate</text>
        <dbReference type="Rhea" id="RHEA:14717"/>
        <dbReference type="ChEBI" id="CHEBI:15377"/>
        <dbReference type="ChEBI" id="CHEBI:16897"/>
        <dbReference type="ChEBI" id="CHEBI:43474"/>
        <dbReference type="ChEBI" id="CHEBI:58394"/>
        <dbReference type="ChEBI" id="CHEBI:58702"/>
        <dbReference type="EC" id="2.5.1.54"/>
    </reaction>
</comment>
<organism evidence="10 11">
    <name type="scientific">Legionella nautarum</name>
    <dbReference type="NCBI Taxonomy" id="45070"/>
    <lineage>
        <taxon>Bacteria</taxon>
        <taxon>Pseudomonadati</taxon>
        <taxon>Pseudomonadota</taxon>
        <taxon>Gammaproteobacteria</taxon>
        <taxon>Legionellales</taxon>
        <taxon>Legionellaceae</taxon>
        <taxon>Legionella</taxon>
    </lineage>
</organism>
<dbReference type="InterPro" id="IPR013785">
    <property type="entry name" value="Aldolase_TIM"/>
</dbReference>
<dbReference type="NCBIfam" id="NF009395">
    <property type="entry name" value="PRK12755.1"/>
    <property type="match status" value="1"/>
</dbReference>
<dbReference type="RefSeq" id="WP_058505694.1">
    <property type="nucleotide sequence ID" value="NZ_CAAAIF010000003.1"/>
</dbReference>
<accession>A0A0W0WLE3</accession>
<evidence type="ECO:0000256" key="8">
    <source>
        <dbReference type="PIRNR" id="PIRNR001361"/>
    </source>
</evidence>
<dbReference type="Proteomes" id="UP000054725">
    <property type="component" value="Unassembled WGS sequence"/>
</dbReference>
<dbReference type="UniPathway" id="UPA00053">
    <property type="reaction ID" value="UER00084"/>
</dbReference>
<dbReference type="PATRIC" id="fig|45070.6.peg.2876"/>
<dbReference type="EMBL" id="LNYO01000024">
    <property type="protein sequence ID" value="KTD33075.1"/>
    <property type="molecule type" value="Genomic_DNA"/>
</dbReference>
<keyword evidence="5 8" id="KW-0808">Transferase</keyword>
<keyword evidence="6 8" id="KW-0057">Aromatic amino acid biosynthesis</keyword>
<evidence type="ECO:0000259" key="9">
    <source>
        <dbReference type="Pfam" id="PF00793"/>
    </source>
</evidence>
<evidence type="ECO:0000256" key="5">
    <source>
        <dbReference type="ARBA" id="ARBA00022679"/>
    </source>
</evidence>
<comment type="function">
    <text evidence="1 8">Stereospecific condensation of phosphoenolpyruvate (PEP) and D-erythrose-4-phosphate (E4P) giving rise to 3-deoxy-D-arabino-heptulosonate-7-phosphate (DAHP).</text>
</comment>
<dbReference type="GO" id="GO:0008652">
    <property type="term" value="P:amino acid biosynthetic process"/>
    <property type="evidence" value="ECO:0007669"/>
    <property type="project" value="UniProtKB-KW"/>
</dbReference>
<comment type="pathway">
    <text evidence="2 8">Metabolic intermediate biosynthesis; chorismate biosynthesis; chorismate from D-erythrose 4-phosphate and phosphoenolpyruvate: step 1/7.</text>
</comment>
<dbReference type="STRING" id="45070.Lnau_2723"/>
<reference evidence="10 11" key="1">
    <citation type="submission" date="2015-11" db="EMBL/GenBank/DDBJ databases">
        <title>Genomic analysis of 38 Legionella species identifies large and diverse effector repertoires.</title>
        <authorList>
            <person name="Burstein D."/>
            <person name="Amaro F."/>
            <person name="Zusman T."/>
            <person name="Lifshitz Z."/>
            <person name="Cohen O."/>
            <person name="Gilbert J.A."/>
            <person name="Pupko T."/>
            <person name="Shuman H.A."/>
            <person name="Segal G."/>
        </authorList>
    </citation>
    <scope>NUCLEOTIDE SEQUENCE [LARGE SCALE GENOMIC DNA]</scope>
    <source>
        <strain evidence="10 11">ATCC 49506</strain>
    </source>
</reference>
<dbReference type="GO" id="GO:0042802">
    <property type="term" value="F:identical protein binding"/>
    <property type="evidence" value="ECO:0007669"/>
    <property type="project" value="UniProtKB-ARBA"/>
</dbReference>
<evidence type="ECO:0000256" key="1">
    <source>
        <dbReference type="ARBA" id="ARBA00003726"/>
    </source>
</evidence>
<sequence>MKEKKYSNLRITNCHSLISFATLMQQLPLMKNDAYFIEEIRRQINNIIHNRDDRLIAIVGPCSIHDTNLALHFAELLKKAIERHKQELLIIMRVYFEKPRTSVGWKGFINDPYLNESYAINDGLRMARELLLQMTEMKVPAGTEFLDPFIHKYISDFISWGAIGARTSESQIHRALASGLPMAIGFKNNTDGNIQVAVNAVYSARQTHHILDINEKGEAVIIETSGNEDSHVVLRGSYRGANYDEDCVLQTFNATSNNGLSPKLVVDCSHGNCQKNYVNQRIVVDNICQQIENNSQGIAGIMLESNLLEGNQPLKNVNELVYGKSITDACISWEETEYLLEKLATAIKIKRNVHQGLVVGAER</sequence>
<proteinExistence type="inferred from homology"/>
<gene>
    <name evidence="10" type="primary">aroF_2</name>
    <name evidence="10" type="ORF">Lnau_2723</name>
</gene>
<evidence type="ECO:0000256" key="6">
    <source>
        <dbReference type="ARBA" id="ARBA00023141"/>
    </source>
</evidence>
<dbReference type="EC" id="2.5.1.54" evidence="8"/>
<keyword evidence="11" id="KW-1185">Reference proteome</keyword>
<dbReference type="FunFam" id="3.20.20.70:FF:000005">
    <property type="entry name" value="Phospho-2-dehydro-3-deoxyheptonate aldolase"/>
    <property type="match status" value="1"/>
</dbReference>
<dbReference type="Gene3D" id="3.20.20.70">
    <property type="entry name" value="Aldolase class I"/>
    <property type="match status" value="1"/>
</dbReference>
<dbReference type="GO" id="GO:0009423">
    <property type="term" value="P:chorismate biosynthetic process"/>
    <property type="evidence" value="ECO:0007669"/>
    <property type="project" value="UniProtKB-UniPathway"/>
</dbReference>
<comment type="caution">
    <text evidence="10">The sequence shown here is derived from an EMBL/GenBank/DDBJ whole genome shotgun (WGS) entry which is preliminary data.</text>
</comment>
<feature type="domain" description="DAHP synthetase I/KDSA" evidence="9">
    <location>
        <begin position="46"/>
        <end position="340"/>
    </location>
</feature>
<dbReference type="GO" id="GO:0003849">
    <property type="term" value="F:3-deoxy-7-phosphoheptulonate synthase activity"/>
    <property type="evidence" value="ECO:0007669"/>
    <property type="project" value="UniProtKB-EC"/>
</dbReference>
<dbReference type="OrthoDB" id="9807331at2"/>
<dbReference type="PANTHER" id="PTHR21225">
    <property type="entry name" value="PHOSPHO-2-DEHYDRO-3-DEOXYHEPTONATE ALDOLASE DAHP SYNTHETASE"/>
    <property type="match status" value="1"/>
</dbReference>
<dbReference type="SUPFAM" id="SSF51569">
    <property type="entry name" value="Aldolase"/>
    <property type="match status" value="1"/>
</dbReference>
<evidence type="ECO:0000256" key="4">
    <source>
        <dbReference type="ARBA" id="ARBA00022605"/>
    </source>
</evidence>
<evidence type="ECO:0000313" key="11">
    <source>
        <dbReference type="Proteomes" id="UP000054725"/>
    </source>
</evidence>
<evidence type="ECO:0000256" key="3">
    <source>
        <dbReference type="ARBA" id="ARBA00007985"/>
    </source>
</evidence>
<evidence type="ECO:0000313" key="10">
    <source>
        <dbReference type="EMBL" id="KTD33075.1"/>
    </source>
</evidence>
<comment type="similarity">
    <text evidence="3 8">Belongs to the class-I DAHP synthase family.</text>
</comment>
<dbReference type="AlphaFoldDB" id="A0A0W0WLE3"/>
<dbReference type="InterPro" id="IPR006219">
    <property type="entry name" value="DAHP_synth_1"/>
</dbReference>
<dbReference type="InterPro" id="IPR006218">
    <property type="entry name" value="DAHP1/KDSA"/>
</dbReference>
<keyword evidence="4 8" id="KW-0028">Amino-acid biosynthesis</keyword>
<evidence type="ECO:0000256" key="7">
    <source>
        <dbReference type="ARBA" id="ARBA00047508"/>
    </source>
</evidence>
<dbReference type="PANTHER" id="PTHR21225:SF12">
    <property type="entry name" value="PHOSPHO-2-DEHYDRO-3-DEOXYHEPTONATE ALDOLASE, TYROSINE-INHIBITED"/>
    <property type="match status" value="1"/>
</dbReference>
<dbReference type="NCBIfam" id="TIGR00034">
    <property type="entry name" value="aroFGH"/>
    <property type="match status" value="1"/>
</dbReference>
<dbReference type="Pfam" id="PF00793">
    <property type="entry name" value="DAHP_synth_1"/>
    <property type="match status" value="1"/>
</dbReference>
<dbReference type="GO" id="GO:0005737">
    <property type="term" value="C:cytoplasm"/>
    <property type="evidence" value="ECO:0007669"/>
    <property type="project" value="TreeGrafter"/>
</dbReference>
<name>A0A0W0WLE3_9GAMM</name>
<evidence type="ECO:0000256" key="2">
    <source>
        <dbReference type="ARBA" id="ARBA00004688"/>
    </source>
</evidence>
<protein>
    <recommendedName>
        <fullName evidence="8">Phospho-2-dehydro-3-deoxyheptonate aldolase</fullName>
        <ecNumber evidence="8">2.5.1.54</ecNumber>
    </recommendedName>
</protein>
<dbReference type="GO" id="GO:0009073">
    <property type="term" value="P:aromatic amino acid family biosynthetic process"/>
    <property type="evidence" value="ECO:0007669"/>
    <property type="project" value="UniProtKB-KW"/>
</dbReference>
<dbReference type="PIRSF" id="PIRSF001361">
    <property type="entry name" value="DAHP_synthase"/>
    <property type="match status" value="1"/>
</dbReference>